<evidence type="ECO:0000259" key="7">
    <source>
        <dbReference type="PROSITE" id="PS50071"/>
    </source>
</evidence>
<keyword evidence="2 5" id="KW-0238">DNA-binding</keyword>
<keyword evidence="9" id="KW-1185">Reference proteome</keyword>
<feature type="compositionally biased region" description="Polar residues" evidence="6">
    <location>
        <begin position="201"/>
        <end position="218"/>
    </location>
</feature>
<dbReference type="STRING" id="1884261.A0A5C3QSG2"/>
<feature type="domain" description="Homeobox" evidence="7">
    <location>
        <begin position="325"/>
        <end position="388"/>
    </location>
</feature>
<feature type="region of interest" description="Disordered" evidence="6">
    <location>
        <begin position="176"/>
        <end position="265"/>
    </location>
</feature>
<dbReference type="SUPFAM" id="SSF46689">
    <property type="entry name" value="Homeodomain-like"/>
    <property type="match status" value="1"/>
</dbReference>
<dbReference type="GO" id="GO:0003677">
    <property type="term" value="F:DNA binding"/>
    <property type="evidence" value="ECO:0007669"/>
    <property type="project" value="UniProtKB-UniRule"/>
</dbReference>
<protein>
    <recommendedName>
        <fullName evidence="7">Homeobox domain-containing protein</fullName>
    </recommendedName>
</protein>
<evidence type="ECO:0000313" key="8">
    <source>
        <dbReference type="EMBL" id="TFL03219.1"/>
    </source>
</evidence>
<proteinExistence type="inferred from homology"/>
<keyword evidence="3 5" id="KW-0371">Homeobox</keyword>
<evidence type="ECO:0000256" key="4">
    <source>
        <dbReference type="ARBA" id="ARBA00023242"/>
    </source>
</evidence>
<dbReference type="Pfam" id="PF05920">
    <property type="entry name" value="Homeobox_KN"/>
    <property type="match status" value="1"/>
</dbReference>
<feature type="compositionally biased region" description="Polar residues" evidence="6">
    <location>
        <begin position="1"/>
        <end position="16"/>
    </location>
</feature>
<dbReference type="GO" id="GO:0006355">
    <property type="term" value="P:regulation of DNA-templated transcription"/>
    <property type="evidence" value="ECO:0007669"/>
    <property type="project" value="InterPro"/>
</dbReference>
<evidence type="ECO:0000256" key="3">
    <source>
        <dbReference type="ARBA" id="ARBA00023155"/>
    </source>
</evidence>
<dbReference type="OrthoDB" id="10056939at2759"/>
<dbReference type="InterPro" id="IPR008422">
    <property type="entry name" value="KN_HD"/>
</dbReference>
<evidence type="ECO:0000256" key="6">
    <source>
        <dbReference type="SAM" id="MobiDB-lite"/>
    </source>
</evidence>
<dbReference type="InterPro" id="IPR009057">
    <property type="entry name" value="Homeodomain-like_sf"/>
</dbReference>
<evidence type="ECO:0000256" key="5">
    <source>
        <dbReference type="PROSITE-ProRule" id="PRU00108"/>
    </source>
</evidence>
<dbReference type="CDD" id="cd00086">
    <property type="entry name" value="homeodomain"/>
    <property type="match status" value="1"/>
</dbReference>
<feature type="compositionally biased region" description="Polar residues" evidence="6">
    <location>
        <begin position="545"/>
        <end position="564"/>
    </location>
</feature>
<feature type="compositionally biased region" description="Low complexity" evidence="6">
    <location>
        <begin position="397"/>
        <end position="419"/>
    </location>
</feature>
<name>A0A5C3QSG2_9AGAR</name>
<dbReference type="GO" id="GO:0005634">
    <property type="term" value="C:nucleus"/>
    <property type="evidence" value="ECO:0007669"/>
    <property type="project" value="UniProtKB-SubCell"/>
</dbReference>
<gene>
    <name evidence="8" type="ORF">BDV98DRAFT_419836</name>
</gene>
<feature type="DNA-binding region" description="Homeobox" evidence="5">
    <location>
        <begin position="327"/>
        <end position="389"/>
    </location>
</feature>
<feature type="region of interest" description="Disordered" evidence="6">
    <location>
        <begin position="1"/>
        <end position="112"/>
    </location>
</feature>
<dbReference type="EMBL" id="ML178821">
    <property type="protein sequence ID" value="TFL03219.1"/>
    <property type="molecule type" value="Genomic_DNA"/>
</dbReference>
<dbReference type="InterPro" id="IPR001356">
    <property type="entry name" value="HD"/>
</dbReference>
<feature type="region of interest" description="Disordered" evidence="6">
    <location>
        <begin position="397"/>
        <end position="421"/>
    </location>
</feature>
<accession>A0A5C3QSG2</accession>
<feature type="compositionally biased region" description="Polar residues" evidence="6">
    <location>
        <begin position="148"/>
        <end position="162"/>
    </location>
</feature>
<feature type="compositionally biased region" description="Polar residues" evidence="6">
    <location>
        <begin position="39"/>
        <end position="59"/>
    </location>
</feature>
<evidence type="ECO:0000256" key="2">
    <source>
        <dbReference type="ARBA" id="ARBA00023125"/>
    </source>
</evidence>
<dbReference type="Gene3D" id="1.10.10.60">
    <property type="entry name" value="Homeodomain-like"/>
    <property type="match status" value="1"/>
</dbReference>
<feature type="region of interest" description="Disordered" evidence="6">
    <location>
        <begin position="124"/>
        <end position="162"/>
    </location>
</feature>
<organism evidence="8 9">
    <name type="scientific">Pterulicium gracile</name>
    <dbReference type="NCBI Taxonomy" id="1884261"/>
    <lineage>
        <taxon>Eukaryota</taxon>
        <taxon>Fungi</taxon>
        <taxon>Dikarya</taxon>
        <taxon>Basidiomycota</taxon>
        <taxon>Agaricomycotina</taxon>
        <taxon>Agaricomycetes</taxon>
        <taxon>Agaricomycetidae</taxon>
        <taxon>Agaricales</taxon>
        <taxon>Pleurotineae</taxon>
        <taxon>Pterulaceae</taxon>
        <taxon>Pterulicium</taxon>
    </lineage>
</organism>
<sequence length="564" mass="59825">MSSSANSVADTESSVASRGEKRPLSPSHSPPPKRRSTEHNNNGHTSGHSPWELDSSSTGPDHDDLKVHLPSISTSFHGQDPTRRASLPTLSDAARLRHSGTTSYTSSPLAASSDLASYTFPPVQVDSRGERSRPNVHTDIPNYHYSDSPYTNPGLTASSGTPMSGTNFSFGSPLNSDHHYSSHRSTYPDGESWNASHIPRPNSTPGHLSATPASSSVKYQDAMRHASFSNSSPLSASTSSSHMPMYPTSARISGHPDRRGSHYDIPPIKSDHWSFSDEYSNMSAGAHPSSHYPTATLPTLPPSSGLSVGSNVSPRSSSGTSAPPPPPPRKRGKLPKETTDFLKSWLHRHSDHPYPSEDEKKQLCHATGLSMSQVSNWMINARRRILAPVHRAASANAAANNGSSNSSSNSYRSAPASNSLSNSHLLETRRASMPADNLQLYHPLTLQSVPNTPTTHHGVHHHSSSPHHQHHGSDYLSARPIGASSAMRSASMSHAPPGSGSHLDSYGRSNSLSMLAINSGSNAPSSHSYVSQGGYGGIYGSSASTTSNGYGLPGSTNGSSPYGP</sequence>
<dbReference type="AlphaFoldDB" id="A0A5C3QSG2"/>
<evidence type="ECO:0000256" key="1">
    <source>
        <dbReference type="ARBA" id="ARBA00005800"/>
    </source>
</evidence>
<reference evidence="8 9" key="1">
    <citation type="journal article" date="2019" name="Nat. Ecol. Evol.">
        <title>Megaphylogeny resolves global patterns of mushroom evolution.</title>
        <authorList>
            <person name="Varga T."/>
            <person name="Krizsan K."/>
            <person name="Foldi C."/>
            <person name="Dima B."/>
            <person name="Sanchez-Garcia M."/>
            <person name="Sanchez-Ramirez S."/>
            <person name="Szollosi G.J."/>
            <person name="Szarkandi J.G."/>
            <person name="Papp V."/>
            <person name="Albert L."/>
            <person name="Andreopoulos W."/>
            <person name="Angelini C."/>
            <person name="Antonin V."/>
            <person name="Barry K.W."/>
            <person name="Bougher N.L."/>
            <person name="Buchanan P."/>
            <person name="Buyck B."/>
            <person name="Bense V."/>
            <person name="Catcheside P."/>
            <person name="Chovatia M."/>
            <person name="Cooper J."/>
            <person name="Damon W."/>
            <person name="Desjardin D."/>
            <person name="Finy P."/>
            <person name="Geml J."/>
            <person name="Haridas S."/>
            <person name="Hughes K."/>
            <person name="Justo A."/>
            <person name="Karasinski D."/>
            <person name="Kautmanova I."/>
            <person name="Kiss B."/>
            <person name="Kocsube S."/>
            <person name="Kotiranta H."/>
            <person name="LaButti K.M."/>
            <person name="Lechner B.E."/>
            <person name="Liimatainen K."/>
            <person name="Lipzen A."/>
            <person name="Lukacs Z."/>
            <person name="Mihaltcheva S."/>
            <person name="Morgado L.N."/>
            <person name="Niskanen T."/>
            <person name="Noordeloos M.E."/>
            <person name="Ohm R.A."/>
            <person name="Ortiz-Santana B."/>
            <person name="Ovrebo C."/>
            <person name="Racz N."/>
            <person name="Riley R."/>
            <person name="Savchenko A."/>
            <person name="Shiryaev A."/>
            <person name="Soop K."/>
            <person name="Spirin V."/>
            <person name="Szebenyi C."/>
            <person name="Tomsovsky M."/>
            <person name="Tulloss R.E."/>
            <person name="Uehling J."/>
            <person name="Grigoriev I.V."/>
            <person name="Vagvolgyi C."/>
            <person name="Papp T."/>
            <person name="Martin F.M."/>
            <person name="Miettinen O."/>
            <person name="Hibbett D.S."/>
            <person name="Nagy L.G."/>
        </authorList>
    </citation>
    <scope>NUCLEOTIDE SEQUENCE [LARGE SCALE GENOMIC DNA]</scope>
    <source>
        <strain evidence="8 9">CBS 309.79</strain>
    </source>
</reference>
<dbReference type="PROSITE" id="PS50071">
    <property type="entry name" value="HOMEOBOX_2"/>
    <property type="match status" value="1"/>
</dbReference>
<feature type="compositionally biased region" description="Low complexity" evidence="6">
    <location>
        <begin position="483"/>
        <end position="495"/>
    </location>
</feature>
<dbReference type="Proteomes" id="UP000305067">
    <property type="component" value="Unassembled WGS sequence"/>
</dbReference>
<dbReference type="PANTHER" id="PTHR11850">
    <property type="entry name" value="HOMEOBOX PROTEIN TRANSCRIPTION FACTORS"/>
    <property type="match status" value="1"/>
</dbReference>
<dbReference type="SMART" id="SM00389">
    <property type="entry name" value="HOX"/>
    <property type="match status" value="1"/>
</dbReference>
<feature type="compositionally biased region" description="Low complexity" evidence="6">
    <location>
        <begin position="293"/>
        <end position="321"/>
    </location>
</feature>
<feature type="region of interest" description="Disordered" evidence="6">
    <location>
        <begin position="284"/>
        <end position="335"/>
    </location>
</feature>
<feature type="region of interest" description="Disordered" evidence="6">
    <location>
        <begin position="541"/>
        <end position="564"/>
    </location>
</feature>
<comment type="similarity">
    <text evidence="1">Belongs to the TALE/M-ATYP homeobox family.</text>
</comment>
<keyword evidence="4 5" id="KW-0539">Nucleus</keyword>
<feature type="region of interest" description="Disordered" evidence="6">
    <location>
        <begin position="447"/>
        <end position="506"/>
    </location>
</feature>
<comment type="subcellular location">
    <subcellularLocation>
        <location evidence="5">Nucleus</location>
    </subcellularLocation>
</comment>
<feature type="compositionally biased region" description="Basic residues" evidence="6">
    <location>
        <begin position="457"/>
        <end position="470"/>
    </location>
</feature>
<feature type="compositionally biased region" description="Low complexity" evidence="6">
    <location>
        <begin position="227"/>
        <end position="241"/>
    </location>
</feature>
<evidence type="ECO:0000313" key="9">
    <source>
        <dbReference type="Proteomes" id="UP000305067"/>
    </source>
</evidence>
<dbReference type="InterPro" id="IPR050224">
    <property type="entry name" value="TALE_homeobox"/>
</dbReference>